<dbReference type="AlphaFoldDB" id="A0A261FBJ8"/>
<keyword evidence="1" id="KW-0812">Transmembrane</keyword>
<dbReference type="OrthoDB" id="3231612at2"/>
<sequence>MDDETQRAALRLQERAEKAEQSTQGVESTLTPHYRLSLADQKKQSSLSTAAKIGVFVAIVFDMIVPYGMGRAWALSKTGQVIRIFQHIDPRGWAVVAWLSVTLLCACLGRAMSATRRAGWLWLAYANFFVVQLLAGVGLLKWNFWYSTWVVYDESSVFADAIDLGLMASLFGLVVFAVVFVLLLVMVKRDSPLNILLQGWMAFTLFLLVEMAMLIVMLFGGISIFANL</sequence>
<proteinExistence type="predicted"/>
<keyword evidence="3" id="KW-1185">Reference proteome</keyword>
<accession>A0A261FBJ8</accession>
<evidence type="ECO:0000313" key="3">
    <source>
        <dbReference type="Proteomes" id="UP000228976"/>
    </source>
</evidence>
<feature type="transmembrane region" description="Helical" evidence="1">
    <location>
        <begin position="164"/>
        <end position="187"/>
    </location>
</feature>
<reference evidence="2 3" key="1">
    <citation type="journal article" date="2017" name="BMC Genomics">
        <title>Comparative genomic and phylogenomic analyses of the Bifidobacteriaceae family.</title>
        <authorList>
            <person name="Lugli G.A."/>
            <person name="Milani C."/>
            <person name="Turroni F."/>
            <person name="Duranti S."/>
            <person name="Mancabelli L."/>
            <person name="Mangifesta M."/>
            <person name="Ferrario C."/>
            <person name="Modesto M."/>
            <person name="Mattarelli P."/>
            <person name="Jiri K."/>
            <person name="van Sinderen D."/>
            <person name="Ventura M."/>
        </authorList>
    </citation>
    <scope>NUCLEOTIDE SEQUENCE [LARGE SCALE GENOMIC DNA]</scope>
    <source>
        <strain evidence="2 3">LMG 21773</strain>
    </source>
</reference>
<feature type="transmembrane region" description="Helical" evidence="1">
    <location>
        <begin position="90"/>
        <end position="108"/>
    </location>
</feature>
<evidence type="ECO:0000313" key="2">
    <source>
        <dbReference type="EMBL" id="OZG56343.1"/>
    </source>
</evidence>
<dbReference type="EMBL" id="MWWU01000002">
    <property type="protein sequence ID" value="OZG56343.1"/>
    <property type="molecule type" value="Genomic_DNA"/>
</dbReference>
<evidence type="ECO:0000256" key="1">
    <source>
        <dbReference type="SAM" id="Phobius"/>
    </source>
</evidence>
<dbReference type="Proteomes" id="UP000228976">
    <property type="component" value="Unassembled WGS sequence"/>
</dbReference>
<feature type="transmembrane region" description="Helical" evidence="1">
    <location>
        <begin position="50"/>
        <end position="70"/>
    </location>
</feature>
<feature type="transmembrane region" description="Helical" evidence="1">
    <location>
        <begin position="120"/>
        <end position="144"/>
    </location>
</feature>
<organism evidence="2 3">
    <name type="scientific">Aeriscardovia aeriphila</name>
    <dbReference type="NCBI Taxonomy" id="218139"/>
    <lineage>
        <taxon>Bacteria</taxon>
        <taxon>Bacillati</taxon>
        <taxon>Actinomycetota</taxon>
        <taxon>Actinomycetes</taxon>
        <taxon>Bifidobacteriales</taxon>
        <taxon>Bifidobacteriaceae</taxon>
        <taxon>Aeriscardovia</taxon>
    </lineage>
</organism>
<protein>
    <submittedName>
        <fullName evidence="2">Teichoic acid transporter</fullName>
    </submittedName>
</protein>
<keyword evidence="1" id="KW-0472">Membrane</keyword>
<keyword evidence="1" id="KW-1133">Transmembrane helix</keyword>
<feature type="transmembrane region" description="Helical" evidence="1">
    <location>
        <begin position="199"/>
        <end position="226"/>
    </location>
</feature>
<name>A0A261FBJ8_9BIFI</name>
<comment type="caution">
    <text evidence="2">The sequence shown here is derived from an EMBL/GenBank/DDBJ whole genome shotgun (WGS) entry which is preliminary data.</text>
</comment>
<gene>
    <name evidence="2" type="ORF">AEAE_0831</name>
</gene>
<dbReference type="RefSeq" id="WP_094689885.1">
    <property type="nucleotide sequence ID" value="NZ_JACBYZ010000001.1"/>
</dbReference>